<evidence type="ECO:0008006" key="3">
    <source>
        <dbReference type="Google" id="ProtNLM"/>
    </source>
</evidence>
<proteinExistence type="predicted"/>
<dbReference type="STRING" id="1223523.H340_01339"/>
<protein>
    <recommendedName>
        <fullName evidence="3">Phage head morphogenesis domain-containing protein</fullName>
    </recommendedName>
</protein>
<name>M3B8W4_STRM1</name>
<comment type="caution">
    <text evidence="1">The sequence shown here is derived from an EMBL/GenBank/DDBJ whole genome shotgun (WGS) entry which is preliminary data.</text>
</comment>
<gene>
    <name evidence="1" type="ORF">H340_01339</name>
</gene>
<accession>M3B8W4</accession>
<dbReference type="AlphaFoldDB" id="M3B8W4"/>
<dbReference type="EMBL" id="AORZ01000002">
    <property type="protein sequence ID" value="EMF02448.1"/>
    <property type="molecule type" value="Genomic_DNA"/>
</dbReference>
<evidence type="ECO:0000313" key="2">
    <source>
        <dbReference type="Proteomes" id="UP000011740"/>
    </source>
</evidence>
<sequence length="307" mass="34091">MSRQLDTEKALKLYQEGQDRLGLRAKTAAYMTVMSTRPSAIMCDPEGFTRDFHAQITDLRGQSKTLAIAFYQLLRLIWTGRVLDDGYGTRWSSGDLWDRLHEGAGLEKPQRGGVPAEVDEGPAPWAHKDPFSREDIKESITKPVVEKIKKVQREPQRKNPDSDVLSLESLDELDDLLESIATGVQGDAQKAVSDGGREAVVDATRLDPRALRWMRVPEAGACGFCLMVASRGAVYASARSGGGIKGGEFHPHCRCEVAPIFSNKYDDPDAVKEAKRLWEESGATSVQDFNRYIEEERKGEEHDSGSH</sequence>
<dbReference type="Proteomes" id="UP000011740">
    <property type="component" value="Unassembled WGS sequence"/>
</dbReference>
<organism evidence="1 2">
    <name type="scientific">Streptomyces mobaraensis (strain ATCC 29032 / DSM 40847 / JCM 4168 / NBRC 13819 / NCIMB 11159 / IPCR 16-22)</name>
    <dbReference type="NCBI Taxonomy" id="1223523"/>
    <lineage>
        <taxon>Bacteria</taxon>
        <taxon>Bacillati</taxon>
        <taxon>Actinomycetota</taxon>
        <taxon>Actinomycetes</taxon>
        <taxon>Kitasatosporales</taxon>
        <taxon>Streptomycetaceae</taxon>
        <taxon>Streptomyces</taxon>
    </lineage>
</organism>
<dbReference type="Pfam" id="PF25310">
    <property type="entry name" value="VG15"/>
    <property type="match status" value="1"/>
</dbReference>
<dbReference type="PATRIC" id="fig|1223523.3.peg.270"/>
<reference evidence="1 2" key="1">
    <citation type="journal article" date="2013" name="Genome Announc.">
        <title>Whole-Genome Shotgun Assembly and Analysis of the Genome of Streptomyces mobaraensis DSM 40847, a Strain for Industrial Production of Microbial Transglutaminase.</title>
        <authorList>
            <person name="Yang H."/>
            <person name="He T."/>
            <person name="Wu W."/>
            <person name="Zhu W."/>
            <person name="Lu B."/>
            <person name="Sun W."/>
        </authorList>
    </citation>
    <scope>NUCLEOTIDE SEQUENCE [LARGE SCALE GENOMIC DNA]</scope>
    <source>
        <strain evidence="1 2">DSM 40847</strain>
    </source>
</reference>
<evidence type="ECO:0000313" key="1">
    <source>
        <dbReference type="EMBL" id="EMF02448.1"/>
    </source>
</evidence>
<dbReference type="InterPro" id="IPR057369">
    <property type="entry name" value="VG15"/>
</dbReference>
<dbReference type="RefSeq" id="WP_004938136.1">
    <property type="nucleotide sequence ID" value="NZ_AORZ01000002.1"/>
</dbReference>